<gene>
    <name evidence="1" type="ORF">BECKLFY1418B_GA0070995_103810</name>
</gene>
<accession>A0A450UJG6</accession>
<sequence>MRHIEIDLTRDWVAHLRNQLTGFGYDISAICDDKKVIDTFLNLQKRLVSPVPREILKSNEFLCPPELQQGLSNVEGVIRQGGNLTPYLSKFIKKPDYDDPLLNHWDIHHIHLGSEIELDGFIKRTTQMLFCRFDNEKAYFISVLPHGSWTKQDMIKVLHKNWPESIKNFRINGAISLAHPITDNDVKILRKGNITSPIEVEPGVVYMLIGGGVSASGISADVVIQTDYCIDRLEAMQQYIIDNIEHIAASAKKQGLNLPTNLQFRGASRDEEVFAIEINCNLVVSLGKL</sequence>
<evidence type="ECO:0000313" key="1">
    <source>
        <dbReference type="EMBL" id="VFJ92702.1"/>
    </source>
</evidence>
<proteinExistence type="predicted"/>
<dbReference type="AlphaFoldDB" id="A0A450UJG6"/>
<name>A0A450UJG6_9GAMM</name>
<protein>
    <submittedName>
        <fullName evidence="1">Uncharacterized protein</fullName>
    </submittedName>
</protein>
<reference evidence="1" key="1">
    <citation type="submission" date="2019-02" db="EMBL/GenBank/DDBJ databases">
        <authorList>
            <person name="Gruber-Vodicka R. H."/>
            <person name="Seah K. B. B."/>
        </authorList>
    </citation>
    <scope>NUCLEOTIDE SEQUENCE</scope>
    <source>
        <strain evidence="1">BECK_M7</strain>
    </source>
</reference>
<organism evidence="1">
    <name type="scientific">Candidatus Kentrum sp. LFY</name>
    <dbReference type="NCBI Taxonomy" id="2126342"/>
    <lineage>
        <taxon>Bacteria</taxon>
        <taxon>Pseudomonadati</taxon>
        <taxon>Pseudomonadota</taxon>
        <taxon>Gammaproteobacteria</taxon>
        <taxon>Candidatus Kentrum</taxon>
    </lineage>
</organism>
<dbReference type="EMBL" id="CAADFF010000038">
    <property type="protein sequence ID" value="VFJ92702.1"/>
    <property type="molecule type" value="Genomic_DNA"/>
</dbReference>